<gene>
    <name evidence="5" type="ORF">LJ755_04545</name>
    <name evidence="6" type="ORF">MUK71_00165</name>
</gene>
<dbReference type="AlphaFoldDB" id="A0A9X1M5V2"/>
<dbReference type="PROSITE" id="PS50949">
    <property type="entry name" value="HTH_GNTR"/>
    <property type="match status" value="1"/>
</dbReference>
<dbReference type="SMART" id="SM00345">
    <property type="entry name" value="HTH_GNTR"/>
    <property type="match status" value="1"/>
</dbReference>
<dbReference type="InterPro" id="IPR000524">
    <property type="entry name" value="Tscrpt_reg_HTH_GntR"/>
</dbReference>
<keyword evidence="3" id="KW-0804">Transcription</keyword>
<dbReference type="PANTHER" id="PTHR43537">
    <property type="entry name" value="TRANSCRIPTIONAL REGULATOR, GNTR FAMILY"/>
    <property type="match status" value="1"/>
</dbReference>
<dbReference type="EMBL" id="JAJFZT010000002">
    <property type="protein sequence ID" value="MCC3271998.1"/>
    <property type="molecule type" value="Genomic_DNA"/>
</dbReference>
<organism evidence="5 8">
    <name type="scientific">Arthrobacter zhangbolii</name>
    <dbReference type="NCBI Taxonomy" id="2886936"/>
    <lineage>
        <taxon>Bacteria</taxon>
        <taxon>Bacillati</taxon>
        <taxon>Actinomycetota</taxon>
        <taxon>Actinomycetes</taxon>
        <taxon>Micrococcales</taxon>
        <taxon>Micrococcaceae</taxon>
        <taxon>Arthrobacter</taxon>
    </lineage>
</organism>
<evidence type="ECO:0000313" key="6">
    <source>
        <dbReference type="EMBL" id="UON92120.1"/>
    </source>
</evidence>
<protein>
    <submittedName>
        <fullName evidence="5">FCD domain-containing protein</fullName>
    </submittedName>
</protein>
<dbReference type="InterPro" id="IPR011711">
    <property type="entry name" value="GntR_C"/>
</dbReference>
<evidence type="ECO:0000313" key="8">
    <source>
        <dbReference type="Proteomes" id="UP001155145"/>
    </source>
</evidence>
<evidence type="ECO:0000259" key="4">
    <source>
        <dbReference type="PROSITE" id="PS50949"/>
    </source>
</evidence>
<evidence type="ECO:0000256" key="3">
    <source>
        <dbReference type="ARBA" id="ARBA00023163"/>
    </source>
</evidence>
<dbReference type="Gene3D" id="1.20.120.530">
    <property type="entry name" value="GntR ligand-binding domain-like"/>
    <property type="match status" value="1"/>
</dbReference>
<dbReference type="Gene3D" id="1.10.10.10">
    <property type="entry name" value="Winged helix-like DNA-binding domain superfamily/Winged helix DNA-binding domain"/>
    <property type="match status" value="1"/>
</dbReference>
<dbReference type="Proteomes" id="UP001155145">
    <property type="component" value="Unassembled WGS sequence"/>
</dbReference>
<keyword evidence="1" id="KW-0805">Transcription regulation</keyword>
<evidence type="ECO:0000313" key="7">
    <source>
        <dbReference type="Proteomes" id="UP000829758"/>
    </source>
</evidence>
<dbReference type="PANTHER" id="PTHR43537:SF44">
    <property type="entry name" value="GNTR FAMILY REGULATORY PROTEIN"/>
    <property type="match status" value="1"/>
</dbReference>
<dbReference type="SMART" id="SM00895">
    <property type="entry name" value="FCD"/>
    <property type="match status" value="1"/>
</dbReference>
<keyword evidence="2" id="KW-0238">DNA-binding</keyword>
<dbReference type="Proteomes" id="UP000829758">
    <property type="component" value="Chromosome"/>
</dbReference>
<reference evidence="5" key="1">
    <citation type="submission" date="2021-10" db="EMBL/GenBank/DDBJ databases">
        <title>Novel species in genus Arthrobacter.</title>
        <authorList>
            <person name="Liu Y."/>
        </authorList>
    </citation>
    <scope>NUCLEOTIDE SEQUENCE</scope>
    <source>
        <strain evidence="5">Zg-Y462</strain>
        <strain evidence="7">zg-Y462</strain>
    </source>
</reference>
<feature type="domain" description="HTH gntR-type" evidence="4">
    <location>
        <begin position="14"/>
        <end position="81"/>
    </location>
</feature>
<dbReference type="EMBL" id="CP094984">
    <property type="protein sequence ID" value="UON92120.1"/>
    <property type="molecule type" value="Genomic_DNA"/>
</dbReference>
<dbReference type="Pfam" id="PF00392">
    <property type="entry name" value="GntR"/>
    <property type="match status" value="1"/>
</dbReference>
<dbReference type="GO" id="GO:0003677">
    <property type="term" value="F:DNA binding"/>
    <property type="evidence" value="ECO:0007669"/>
    <property type="project" value="UniProtKB-KW"/>
</dbReference>
<evidence type="ECO:0000256" key="1">
    <source>
        <dbReference type="ARBA" id="ARBA00023015"/>
    </source>
</evidence>
<dbReference type="GO" id="GO:0003700">
    <property type="term" value="F:DNA-binding transcription factor activity"/>
    <property type="evidence" value="ECO:0007669"/>
    <property type="project" value="InterPro"/>
</dbReference>
<dbReference type="CDD" id="cd07377">
    <property type="entry name" value="WHTH_GntR"/>
    <property type="match status" value="1"/>
</dbReference>
<dbReference type="SUPFAM" id="SSF48008">
    <property type="entry name" value="GntR ligand-binding domain-like"/>
    <property type="match status" value="1"/>
</dbReference>
<keyword evidence="7" id="KW-1185">Reference proteome</keyword>
<dbReference type="Pfam" id="PF07729">
    <property type="entry name" value="FCD"/>
    <property type="match status" value="1"/>
</dbReference>
<sequence>MVEVDAADIGPPAAVLNERITETLGQDIASGLLRPGDRLTLDGLQQEFGVSRTVVRDCMRTLESMNLVYSKRRIGIVVQEPERWNVFDPRIIRWRLAGPGRNTQFRTLTELRVGVEPVAAAGAARHAGTAERARIVELAGRMRRQGEAGELEAFLQTDIEFHNLLLRVCGNDMFASLQDVVAAVLTGRTRQGLMPTCPRKEALEGHELVAAAVAAGDSGAALAHMSALLEEVRRAVTN</sequence>
<evidence type="ECO:0000313" key="5">
    <source>
        <dbReference type="EMBL" id="MCC3271998.1"/>
    </source>
</evidence>
<dbReference type="SUPFAM" id="SSF46785">
    <property type="entry name" value="Winged helix' DNA-binding domain"/>
    <property type="match status" value="1"/>
</dbReference>
<dbReference type="RefSeq" id="WP_227928117.1">
    <property type="nucleotide sequence ID" value="NZ_CP094984.1"/>
</dbReference>
<proteinExistence type="predicted"/>
<dbReference type="InterPro" id="IPR008920">
    <property type="entry name" value="TF_FadR/GntR_C"/>
</dbReference>
<dbReference type="InterPro" id="IPR036390">
    <property type="entry name" value="WH_DNA-bd_sf"/>
</dbReference>
<accession>A0A9X1M5V2</accession>
<dbReference type="InterPro" id="IPR036388">
    <property type="entry name" value="WH-like_DNA-bd_sf"/>
</dbReference>
<name>A0A9X1M5V2_9MICC</name>
<evidence type="ECO:0000256" key="2">
    <source>
        <dbReference type="ARBA" id="ARBA00023125"/>
    </source>
</evidence>